<dbReference type="GO" id="GO:0000160">
    <property type="term" value="P:phosphorelay signal transduction system"/>
    <property type="evidence" value="ECO:0007669"/>
    <property type="project" value="InterPro"/>
</dbReference>
<gene>
    <name evidence="3" type="ORF">SIDU_08810</name>
</gene>
<dbReference type="AlphaFoldDB" id="A0A1L5BNX3"/>
<evidence type="ECO:0000313" key="4">
    <source>
        <dbReference type="Proteomes" id="UP000004550"/>
    </source>
</evidence>
<keyword evidence="1" id="KW-0597">Phosphoprotein</keyword>
<protein>
    <recommendedName>
        <fullName evidence="2">Response regulatory domain-containing protein</fullName>
    </recommendedName>
</protein>
<sequence length="125" mass="13504">MTEAALQDCRILIAEDEYLIATDLAEALTQDNAVILGPVPRVADALSLIESGTRIDLAVLDVNLCGDMAFPVADALAAQRIPFAFATGYDGWAIPARFANVPRLVKPFRPDRLRSALKSLLPPSR</sequence>
<accession>A0A1L5BNX3</accession>
<dbReference type="Proteomes" id="UP000004550">
    <property type="component" value="Chromosome"/>
</dbReference>
<name>A0A1L5BNX3_SPHIB</name>
<proteinExistence type="predicted"/>
<dbReference type="SMART" id="SM00448">
    <property type="entry name" value="REC"/>
    <property type="match status" value="1"/>
</dbReference>
<evidence type="ECO:0000259" key="2">
    <source>
        <dbReference type="PROSITE" id="PS50110"/>
    </source>
</evidence>
<dbReference type="EMBL" id="CP013070">
    <property type="protein sequence ID" value="APL94594.1"/>
    <property type="molecule type" value="Genomic_DNA"/>
</dbReference>
<feature type="domain" description="Response regulatory" evidence="2">
    <location>
        <begin position="10"/>
        <end position="121"/>
    </location>
</feature>
<evidence type="ECO:0000256" key="1">
    <source>
        <dbReference type="PROSITE-ProRule" id="PRU00169"/>
    </source>
</evidence>
<dbReference type="InterPro" id="IPR001789">
    <property type="entry name" value="Sig_transdc_resp-reg_receiver"/>
</dbReference>
<reference evidence="3 4" key="1">
    <citation type="journal article" date="2012" name="J. Bacteriol.">
        <title>Genome sequence of Sphingobium indicum B90A, a hexachlorocyclohexane-degrading bacterium.</title>
        <authorList>
            <person name="Anand S."/>
            <person name="Sangwan N."/>
            <person name="Lata P."/>
            <person name="Kaur J."/>
            <person name="Dua A."/>
            <person name="Singh A.K."/>
            <person name="Verma M."/>
            <person name="Kaur J."/>
            <person name="Khurana J.P."/>
            <person name="Khurana P."/>
            <person name="Mathur S."/>
            <person name="Lal R."/>
        </authorList>
    </citation>
    <scope>NUCLEOTIDE SEQUENCE [LARGE SCALE GENOMIC DNA]</scope>
    <source>
        <strain evidence="4">DSM 16412 / CCM 7286 / MTCC 6364 / B90A</strain>
    </source>
</reference>
<dbReference type="SUPFAM" id="SSF52172">
    <property type="entry name" value="CheY-like"/>
    <property type="match status" value="1"/>
</dbReference>
<dbReference type="Gene3D" id="3.40.50.2300">
    <property type="match status" value="1"/>
</dbReference>
<dbReference type="RefSeq" id="WP_007687187.1">
    <property type="nucleotide sequence ID" value="NZ_CP013070.1"/>
</dbReference>
<organism evidence="3 4">
    <name type="scientific">Sphingobium indicum (strain DSM 16412 / CCM 7286 / MTCC 6364 / B90A)</name>
    <dbReference type="NCBI Taxonomy" id="861109"/>
    <lineage>
        <taxon>Bacteria</taxon>
        <taxon>Pseudomonadati</taxon>
        <taxon>Pseudomonadota</taxon>
        <taxon>Alphaproteobacteria</taxon>
        <taxon>Sphingomonadales</taxon>
        <taxon>Sphingomonadaceae</taxon>
        <taxon>Sphingobium</taxon>
    </lineage>
</organism>
<dbReference type="KEGG" id="sinb:SIDU_08810"/>
<feature type="modified residue" description="4-aspartylphosphate" evidence="1">
    <location>
        <position position="61"/>
    </location>
</feature>
<dbReference type="PROSITE" id="PS50110">
    <property type="entry name" value="RESPONSE_REGULATORY"/>
    <property type="match status" value="1"/>
</dbReference>
<evidence type="ECO:0000313" key="3">
    <source>
        <dbReference type="EMBL" id="APL94594.1"/>
    </source>
</evidence>
<dbReference type="InterPro" id="IPR011006">
    <property type="entry name" value="CheY-like_superfamily"/>
</dbReference>